<evidence type="ECO:0000256" key="1">
    <source>
        <dbReference type="SAM" id="MobiDB-lite"/>
    </source>
</evidence>
<protein>
    <submittedName>
        <fullName evidence="2">Uncharacterized protein</fullName>
    </submittedName>
</protein>
<evidence type="ECO:0000313" key="2">
    <source>
        <dbReference type="EMBL" id="VDI02497.1"/>
    </source>
</evidence>
<dbReference type="EMBL" id="UYJE01001481">
    <property type="protein sequence ID" value="VDI02497.1"/>
    <property type="molecule type" value="Genomic_DNA"/>
</dbReference>
<evidence type="ECO:0000313" key="3">
    <source>
        <dbReference type="Proteomes" id="UP000596742"/>
    </source>
</evidence>
<sequence length="470" mass="53201">MKGQNKNVLMKRGQGKDTKEERGDKIQTKNQMENKKDTNKRDDKKETQKKKKEAKKRGNGEEGKIDEEDLKKRKLENKLMKELDTSAKNWAASKVLEMRNTVDTPENMSDFSGHSDNDQLLNSTPEKVNIPTPKPLLPLEPASSYSSYFNNSFSPQNFNQQLSSFGYSNYGQEYRQAGSQSNCTGQEYRQTGSQSNCTDKNTGKQGLNTGTRIQAKQDHNQTALDKNTGKQDHNQTALDKNTGKQDHNQTALDKNTGKQDHNQTALDKNTGKQDHNQTALDKNTGKQDHNQTALDKNTGKQDHNQTALSQFHQWLVGHLTHSMITWISRKQTNQELSKNLPVQEVLYNGQSMEELKVHVQRVKTVSECVNLLLNKLFTINELTTCSVMGVTTIKGKKPGLNTERREIAEGCMQKIIGPEVKTFSGYSQDILRIYQDQLNASQSNPDILRTFSGYSQDYPRTTNPDIRIIS</sequence>
<reference evidence="2" key="1">
    <citation type="submission" date="2018-11" db="EMBL/GenBank/DDBJ databases">
        <authorList>
            <person name="Alioto T."/>
            <person name="Alioto T."/>
        </authorList>
    </citation>
    <scope>NUCLEOTIDE SEQUENCE</scope>
</reference>
<dbReference type="Proteomes" id="UP000596742">
    <property type="component" value="Unassembled WGS sequence"/>
</dbReference>
<proteinExistence type="predicted"/>
<feature type="compositionally biased region" description="Basic and acidic residues" evidence="1">
    <location>
        <begin position="14"/>
        <end position="46"/>
    </location>
</feature>
<dbReference type="AlphaFoldDB" id="A0A8B6CCP3"/>
<keyword evidence="3" id="KW-1185">Reference proteome</keyword>
<feature type="region of interest" description="Disordered" evidence="1">
    <location>
        <begin position="181"/>
        <end position="304"/>
    </location>
</feature>
<gene>
    <name evidence="2" type="ORF">MGAL_10B012173</name>
</gene>
<organism evidence="2 3">
    <name type="scientific">Mytilus galloprovincialis</name>
    <name type="common">Mediterranean mussel</name>
    <dbReference type="NCBI Taxonomy" id="29158"/>
    <lineage>
        <taxon>Eukaryota</taxon>
        <taxon>Metazoa</taxon>
        <taxon>Spiralia</taxon>
        <taxon>Lophotrochozoa</taxon>
        <taxon>Mollusca</taxon>
        <taxon>Bivalvia</taxon>
        <taxon>Autobranchia</taxon>
        <taxon>Pteriomorphia</taxon>
        <taxon>Mytilida</taxon>
        <taxon>Mytiloidea</taxon>
        <taxon>Mytilidae</taxon>
        <taxon>Mytilinae</taxon>
        <taxon>Mytilus</taxon>
    </lineage>
</organism>
<dbReference type="OrthoDB" id="10687868at2759"/>
<accession>A0A8B6CCP3</accession>
<name>A0A8B6CCP3_MYTGA</name>
<feature type="compositionally biased region" description="Polar residues" evidence="1">
    <location>
        <begin position="181"/>
        <end position="225"/>
    </location>
</feature>
<comment type="caution">
    <text evidence="2">The sequence shown here is derived from an EMBL/GenBank/DDBJ whole genome shotgun (WGS) entry which is preliminary data.</text>
</comment>
<feature type="region of interest" description="Disordered" evidence="1">
    <location>
        <begin position="1"/>
        <end position="72"/>
    </location>
</feature>